<dbReference type="Pfam" id="PF01796">
    <property type="entry name" value="OB_ChsH2_C"/>
    <property type="match status" value="1"/>
</dbReference>
<sequence>MVADFLPDRWQQILASLDLPIPVTDVVVTAVRPGAGFSVETLLRWTGPDGGARDVRLRWVPYEGSWRVQQARNLPARLPDPVFPEGGYPPVEAGHWVAMNQGELRVQRCSACRTWIWGPRHLCPRCRSFELGYAPVAAEGLIFAWTRTVQPFEPSMAGRVPFVVALVELPQAGGVRVAALLEPTPDAVTPAIGDPVDGHFVPFGAGDRKILRWRLSGRPGDADGQTGGDHDGQ</sequence>
<dbReference type="PANTHER" id="PTHR34075">
    <property type="entry name" value="BLR3430 PROTEIN"/>
    <property type="match status" value="1"/>
</dbReference>
<name>A0A937UVB5_9ACTN</name>
<accession>A0A937UVB5</accession>
<gene>
    <name evidence="3" type="ORF">I7412_33945</name>
</gene>
<keyword evidence="4" id="KW-1185">Reference proteome</keyword>
<dbReference type="Pfam" id="PF12172">
    <property type="entry name" value="zf-ChsH2"/>
    <property type="match status" value="1"/>
</dbReference>
<organism evidence="3 4">
    <name type="scientific">Frankia nepalensis</name>
    <dbReference type="NCBI Taxonomy" id="1836974"/>
    <lineage>
        <taxon>Bacteria</taxon>
        <taxon>Bacillati</taxon>
        <taxon>Actinomycetota</taxon>
        <taxon>Actinomycetes</taxon>
        <taxon>Frankiales</taxon>
        <taxon>Frankiaceae</taxon>
        <taxon>Frankia</taxon>
    </lineage>
</organism>
<dbReference type="AlphaFoldDB" id="A0A937UVB5"/>
<dbReference type="EMBL" id="JAEACQ010000294">
    <property type="protein sequence ID" value="MBL7632071.1"/>
    <property type="molecule type" value="Genomic_DNA"/>
</dbReference>
<dbReference type="InterPro" id="IPR052513">
    <property type="entry name" value="Thioester_dehydratase-like"/>
</dbReference>
<dbReference type="Gene3D" id="6.10.30.10">
    <property type="match status" value="1"/>
</dbReference>
<protein>
    <submittedName>
        <fullName evidence="3">OB-fold domain-containing protein</fullName>
    </submittedName>
</protein>
<dbReference type="RefSeq" id="WP_203003659.1">
    <property type="nucleotide sequence ID" value="NZ_JADWYU010000123.1"/>
</dbReference>
<dbReference type="InterPro" id="IPR022002">
    <property type="entry name" value="ChsH2_Znr"/>
</dbReference>
<evidence type="ECO:0000313" key="4">
    <source>
        <dbReference type="Proteomes" id="UP000604475"/>
    </source>
</evidence>
<dbReference type="PANTHER" id="PTHR34075:SF5">
    <property type="entry name" value="BLR3430 PROTEIN"/>
    <property type="match status" value="1"/>
</dbReference>
<dbReference type="InterPro" id="IPR002878">
    <property type="entry name" value="ChsH2_C"/>
</dbReference>
<proteinExistence type="predicted"/>
<evidence type="ECO:0000313" key="3">
    <source>
        <dbReference type="EMBL" id="MBL7632071.1"/>
    </source>
</evidence>
<evidence type="ECO:0000259" key="1">
    <source>
        <dbReference type="Pfam" id="PF01796"/>
    </source>
</evidence>
<dbReference type="SUPFAM" id="SSF50249">
    <property type="entry name" value="Nucleic acid-binding proteins"/>
    <property type="match status" value="1"/>
</dbReference>
<dbReference type="InterPro" id="IPR012340">
    <property type="entry name" value="NA-bd_OB-fold"/>
</dbReference>
<feature type="domain" description="ChsH2 C-terminal OB-fold" evidence="1">
    <location>
        <begin position="135"/>
        <end position="200"/>
    </location>
</feature>
<dbReference type="Proteomes" id="UP000604475">
    <property type="component" value="Unassembled WGS sequence"/>
</dbReference>
<evidence type="ECO:0000259" key="2">
    <source>
        <dbReference type="Pfam" id="PF12172"/>
    </source>
</evidence>
<comment type="caution">
    <text evidence="3">The sequence shown here is derived from an EMBL/GenBank/DDBJ whole genome shotgun (WGS) entry which is preliminary data.</text>
</comment>
<reference evidence="3" key="1">
    <citation type="submission" date="2020-12" db="EMBL/GenBank/DDBJ databases">
        <title>Genomic characterization of non-nitrogen-fixing Frankia strains.</title>
        <authorList>
            <person name="Carlos-Shanley C."/>
            <person name="Guerra T."/>
            <person name="Hahn D."/>
        </authorList>
    </citation>
    <scope>NUCLEOTIDE SEQUENCE</scope>
    <source>
        <strain evidence="3">CN6</strain>
    </source>
</reference>
<feature type="domain" description="ChsH2 rubredoxin-like zinc ribbon" evidence="2">
    <location>
        <begin position="96"/>
        <end position="131"/>
    </location>
</feature>